<feature type="transmembrane region" description="Helical" evidence="8">
    <location>
        <begin position="336"/>
        <end position="353"/>
    </location>
</feature>
<dbReference type="InterPro" id="IPR027463">
    <property type="entry name" value="AcrB_DN_DC_subdom"/>
</dbReference>
<dbReference type="FunFam" id="1.20.1640.10:FF:000001">
    <property type="entry name" value="Efflux pump membrane transporter"/>
    <property type="match status" value="1"/>
</dbReference>
<feature type="transmembrane region" description="Helical" evidence="8">
    <location>
        <begin position="463"/>
        <end position="487"/>
    </location>
</feature>
<feature type="transmembrane region" description="Helical" evidence="8">
    <location>
        <begin position="360"/>
        <end position="384"/>
    </location>
</feature>
<keyword evidence="3" id="KW-1003">Cell membrane</keyword>
<dbReference type="GO" id="GO:0005886">
    <property type="term" value="C:plasma membrane"/>
    <property type="evidence" value="ECO:0007669"/>
    <property type="project" value="UniProtKB-SubCell"/>
</dbReference>
<dbReference type="RefSeq" id="WP_010798384.1">
    <property type="nucleotide sequence ID" value="NZ_CP069262.1"/>
</dbReference>
<reference evidence="9 10" key="1">
    <citation type="submission" date="2018-06" db="EMBL/GenBank/DDBJ databases">
        <authorList>
            <consortium name="Pathogen Informatics"/>
            <person name="Doyle S."/>
        </authorList>
    </citation>
    <scope>NUCLEOTIDE SEQUENCE [LARGE SCALE GENOMIC DNA]</scope>
    <source>
        <strain evidence="9 10">NCTC11842</strain>
    </source>
</reference>
<dbReference type="Gene3D" id="1.20.1640.10">
    <property type="entry name" value="Multidrug efflux transporter AcrB transmembrane domain"/>
    <property type="match status" value="2"/>
</dbReference>
<dbReference type="Proteomes" id="UP000250443">
    <property type="component" value="Unassembled WGS sequence"/>
</dbReference>
<evidence type="ECO:0000256" key="3">
    <source>
        <dbReference type="ARBA" id="ARBA00022475"/>
    </source>
</evidence>
<evidence type="ECO:0000313" key="9">
    <source>
        <dbReference type="EMBL" id="SPZ06337.1"/>
    </source>
</evidence>
<dbReference type="AlphaFoldDB" id="A0A2X2CDY3"/>
<feature type="transmembrane region" description="Helical" evidence="8">
    <location>
        <begin position="522"/>
        <end position="546"/>
    </location>
</feature>
<comment type="subcellular location">
    <subcellularLocation>
        <location evidence="1">Cell inner membrane</location>
        <topology evidence="1">Multi-pass membrane protein</topology>
    </subcellularLocation>
</comment>
<keyword evidence="4" id="KW-0997">Cell inner membrane</keyword>
<organism evidence="9 10">
    <name type="scientific">Pseudomonas luteola</name>
    <dbReference type="NCBI Taxonomy" id="47886"/>
    <lineage>
        <taxon>Bacteria</taxon>
        <taxon>Pseudomonadati</taxon>
        <taxon>Pseudomonadota</taxon>
        <taxon>Gammaproteobacteria</taxon>
        <taxon>Pseudomonadales</taxon>
        <taxon>Pseudomonadaceae</taxon>
        <taxon>Pseudomonas</taxon>
    </lineage>
</organism>
<gene>
    <name evidence="9" type="primary">mdtC_1</name>
    <name evidence="9" type="ORF">NCTC11842_02228</name>
</gene>
<feature type="transmembrane region" description="Helical" evidence="8">
    <location>
        <begin position="857"/>
        <end position="877"/>
    </location>
</feature>
<feature type="transmembrane region" description="Helical" evidence="8">
    <location>
        <begin position="431"/>
        <end position="457"/>
    </location>
</feature>
<keyword evidence="2" id="KW-0813">Transport</keyword>
<proteinExistence type="predicted"/>
<evidence type="ECO:0000256" key="6">
    <source>
        <dbReference type="ARBA" id="ARBA00022989"/>
    </source>
</evidence>
<evidence type="ECO:0000256" key="8">
    <source>
        <dbReference type="SAM" id="Phobius"/>
    </source>
</evidence>
<evidence type="ECO:0000256" key="1">
    <source>
        <dbReference type="ARBA" id="ARBA00004429"/>
    </source>
</evidence>
<feature type="transmembrane region" description="Helical" evidence="8">
    <location>
        <begin position="910"/>
        <end position="935"/>
    </location>
</feature>
<keyword evidence="6 8" id="KW-1133">Transmembrane helix</keyword>
<keyword evidence="5 8" id="KW-0812">Transmembrane</keyword>
<dbReference type="Gene3D" id="3.30.70.1430">
    <property type="entry name" value="Multidrug efflux transporter AcrB pore domain"/>
    <property type="match status" value="2"/>
</dbReference>
<evidence type="ECO:0000256" key="5">
    <source>
        <dbReference type="ARBA" id="ARBA00022692"/>
    </source>
</evidence>
<dbReference type="GO" id="GO:0042910">
    <property type="term" value="F:xenobiotic transmembrane transporter activity"/>
    <property type="evidence" value="ECO:0007669"/>
    <property type="project" value="TreeGrafter"/>
</dbReference>
<keyword evidence="7 8" id="KW-0472">Membrane</keyword>
<dbReference type="PANTHER" id="PTHR32063">
    <property type="match status" value="1"/>
</dbReference>
<evidence type="ECO:0000256" key="7">
    <source>
        <dbReference type="ARBA" id="ARBA00023136"/>
    </source>
</evidence>
<dbReference type="FunFam" id="3.30.70.1430:FF:000001">
    <property type="entry name" value="Efflux pump membrane transporter"/>
    <property type="match status" value="1"/>
</dbReference>
<sequence length="1042" mass="112646">MNFSALFIRRPVATLLLTLAIVLSGWLSFGLLPVAPLPQVDFPTIVVSGTLAGASPETMASSVATPLERSLGRISGITEMTSTSSQGSTTIIIQFDLDKNIDGAAREVQAAINAAVPSLPTGMPSNPTYRKINPADMPIMVLALTSDKLDKGKLYDLASNTVALKLASAKGVGQVSVGGSSSPAVRIDLNPDALNHYGLSLDDVRTAINAANSNSPKGAFEYGDLHWQIDANSRLNKASDYQPLIIRTRNGQVARLDDVATITDSVEDTRNLGFSNNSPAVLILISRQAGANIIETIDGIREQLPALQETLGKDVTLSIMDDRSPGIRDSLHEAEFTLIISIALVILVVYLFLRDIRATLIPSIAVPISLVGTFAVMYLCGFSLNNLSLMALIVCTGFVVDDAIVVVEYIARRIEEGEKPYQAALLGAREVGFTVLSMSLSLVAVFLPILLLTGIIGRLFREFAVTLSVAVLVSMVVSLTLTPMLCARLLRAHRPRKETPVEQKTSRLVAAMSRYYRASLAWALDHSFLMLLILIATIALNFYLYAVVPKGFLPDQDTGRLRGYAVADQGISFSGMQSKMEAYRKVLMADPAVDNVLGFTGGRGPGGSSTNSGSFFITLKDISQRDPVETVAMRLRKAAAAQVPGANLFLVASQDFRAGGREGNGAYQFTVKSDDLELLRTWNPRIEAALRKVSQIISVNSDSQDKGVELSLDIDRDTASRYGVDIQMINAVLNNSFSQRQISTMYEDRNQYHVVLGVGDQYRQSVDVLSQVYVVTSEGNRVPLSSFTRYRFSNAPLRVAHDGQFAASTFSFDLAPDVSISQARDAIRDAIKPLKLPIGLQTAFAGNASMAQQSQSAMPLIIVAALVAVYIVLGMLYESYIHPLTILSTLPSAGVGALLALQLFNTPFTLIALIGVILLIGIVKKNAIMIVDSALDAERRLGLAPREAILDGCVRRFRPIMMTTLAAVLGALPLLLGMGGDAPLRRPLGITIIGGLIGSQLLTLYTTPVIYLYLDRLRHWFNRRWAGRRAGSRTHAPMEKSS</sequence>
<dbReference type="SUPFAM" id="SSF82714">
    <property type="entry name" value="Multidrug efflux transporter AcrB TolC docking domain, DN and DC subdomains"/>
    <property type="match status" value="2"/>
</dbReference>
<dbReference type="EMBL" id="UAUF01000011">
    <property type="protein sequence ID" value="SPZ06337.1"/>
    <property type="molecule type" value="Genomic_DNA"/>
</dbReference>
<feature type="transmembrane region" description="Helical" evidence="8">
    <location>
        <begin position="988"/>
        <end position="1014"/>
    </location>
</feature>
<dbReference type="Gene3D" id="3.30.2090.10">
    <property type="entry name" value="Multidrug efflux transporter AcrB TolC docking domain, DN and DC subdomains"/>
    <property type="match status" value="2"/>
</dbReference>
<evidence type="ECO:0000313" key="10">
    <source>
        <dbReference type="Proteomes" id="UP000250443"/>
    </source>
</evidence>
<dbReference type="SUPFAM" id="SSF82693">
    <property type="entry name" value="Multidrug efflux transporter AcrB pore domain, PN1, PN2, PC1 and PC2 subdomains"/>
    <property type="match status" value="4"/>
</dbReference>
<dbReference type="Gene3D" id="3.30.70.1320">
    <property type="entry name" value="Multidrug efflux transporter AcrB pore domain like"/>
    <property type="match status" value="1"/>
</dbReference>
<dbReference type="SUPFAM" id="SSF82866">
    <property type="entry name" value="Multidrug efflux transporter AcrB transmembrane domain"/>
    <property type="match status" value="2"/>
</dbReference>
<name>A0A2X2CDY3_PSELU</name>
<evidence type="ECO:0000256" key="4">
    <source>
        <dbReference type="ARBA" id="ARBA00022519"/>
    </source>
</evidence>
<protein>
    <submittedName>
        <fullName evidence="9">Efflux transporter</fullName>
    </submittedName>
</protein>
<evidence type="ECO:0000256" key="2">
    <source>
        <dbReference type="ARBA" id="ARBA00022448"/>
    </source>
</evidence>
<dbReference type="Pfam" id="PF00873">
    <property type="entry name" value="ACR_tran"/>
    <property type="match status" value="1"/>
</dbReference>
<feature type="transmembrane region" description="Helical" evidence="8">
    <location>
        <begin position="956"/>
        <end position="976"/>
    </location>
</feature>
<dbReference type="InterPro" id="IPR001036">
    <property type="entry name" value="Acrflvin-R"/>
</dbReference>
<dbReference type="NCBIfam" id="NF033617">
    <property type="entry name" value="RND_permease_2"/>
    <property type="match status" value="1"/>
</dbReference>
<dbReference type="PRINTS" id="PR00702">
    <property type="entry name" value="ACRIFLAVINRP"/>
</dbReference>
<dbReference type="PANTHER" id="PTHR32063:SF34">
    <property type="entry name" value="MULTIDRUG RESISTANCE PROTEIN MDTC"/>
    <property type="match status" value="1"/>
</dbReference>
<accession>A0A2X2CDY3</accession>
<dbReference type="Gene3D" id="3.30.70.1440">
    <property type="entry name" value="Multidrug efflux transporter AcrB pore domain"/>
    <property type="match status" value="1"/>
</dbReference>